<feature type="transmembrane region" description="Helical" evidence="1">
    <location>
        <begin position="189"/>
        <end position="210"/>
    </location>
</feature>
<name>A0A8J0T6J8_XENLA</name>
<protein>
    <submittedName>
        <fullName evidence="3">Uncharacterized protein LOC108695692</fullName>
    </submittedName>
</protein>
<keyword evidence="2" id="KW-1185">Reference proteome</keyword>
<evidence type="ECO:0000313" key="2">
    <source>
        <dbReference type="Proteomes" id="UP000186698"/>
    </source>
</evidence>
<dbReference type="KEGG" id="xla:108695692"/>
<sequence length="400" mass="45362">MDLTYLLLLFYLFISSFHFKMHQNQLIYWILVCSCLIPHVVYGNGMNQMEEPLYNGDSYWDVEASDVLQFICADVLLWLFLVWLYFRNSGELTLSAFFLLLIVKMGGVLLSCWGLISNMLDQGYRSAHSSQVIPPEAEQEATQAFNSLQSLYISNVVVFSLSIVGLHLQSKENRRHLIDIGHTVMLTTASVISAAVCAICSVLSLVSMLVKAPANKNEQPANQIKKAAKKKRKRVITQPEPQPTVCTDSAQEIVEPIKSVQEIVEPEDFTHEELVPLNSAIIDVKQEMLLVDDCSEGIGEVGHEDIPRAKPCMRNSCIYNEDLEITVLTTEPTESQETEVVSFPEEKQKKKKRNKITCFFKFIQNLRDTRKKKSGKSKKRQILTNLTSCFQCRSVEPDDP</sequence>
<dbReference type="AlphaFoldDB" id="A0A8J0T6J8"/>
<keyword evidence="1" id="KW-0472">Membrane</keyword>
<feature type="transmembrane region" description="Helical" evidence="1">
    <location>
        <begin position="67"/>
        <end position="86"/>
    </location>
</feature>
<reference evidence="3" key="1">
    <citation type="submission" date="2025-08" db="UniProtKB">
        <authorList>
            <consortium name="RefSeq"/>
        </authorList>
    </citation>
    <scope>IDENTIFICATION</scope>
    <source>
        <strain evidence="3">J_2021</strain>
        <tissue evidence="3">Erythrocytes</tissue>
    </source>
</reference>
<evidence type="ECO:0000313" key="3">
    <source>
        <dbReference type="RefSeq" id="XP_018080158.2"/>
    </source>
</evidence>
<dbReference type="GeneID" id="108695692"/>
<keyword evidence="1" id="KW-0812">Transmembrane</keyword>
<organism evidence="2 3">
    <name type="scientific">Xenopus laevis</name>
    <name type="common">African clawed frog</name>
    <dbReference type="NCBI Taxonomy" id="8355"/>
    <lineage>
        <taxon>Eukaryota</taxon>
        <taxon>Metazoa</taxon>
        <taxon>Chordata</taxon>
        <taxon>Craniata</taxon>
        <taxon>Vertebrata</taxon>
        <taxon>Euteleostomi</taxon>
        <taxon>Amphibia</taxon>
        <taxon>Batrachia</taxon>
        <taxon>Anura</taxon>
        <taxon>Pipoidea</taxon>
        <taxon>Pipidae</taxon>
        <taxon>Xenopodinae</taxon>
        <taxon>Xenopus</taxon>
        <taxon>Xenopus</taxon>
    </lineage>
</organism>
<accession>A0A8J0T6J8</accession>
<feature type="transmembrane region" description="Helical" evidence="1">
    <location>
        <begin position="26"/>
        <end position="46"/>
    </location>
</feature>
<dbReference type="Proteomes" id="UP000186698">
    <property type="component" value="Chromosome 7L"/>
</dbReference>
<keyword evidence="1" id="KW-1133">Transmembrane helix</keyword>
<evidence type="ECO:0000256" key="1">
    <source>
        <dbReference type="SAM" id="Phobius"/>
    </source>
</evidence>
<feature type="transmembrane region" description="Helical" evidence="1">
    <location>
        <begin position="92"/>
        <end position="116"/>
    </location>
</feature>
<proteinExistence type="predicted"/>
<gene>
    <name evidence="3" type="primary">LOC108695692</name>
</gene>
<feature type="transmembrane region" description="Helical" evidence="1">
    <location>
        <begin position="151"/>
        <end position="169"/>
    </location>
</feature>
<dbReference type="RefSeq" id="XP_018080158.2">
    <property type="nucleotide sequence ID" value="XM_018224669.2"/>
</dbReference>